<dbReference type="Proteomes" id="UP000799302">
    <property type="component" value="Unassembled WGS sequence"/>
</dbReference>
<keyword evidence="3" id="KW-1185">Reference proteome</keyword>
<feature type="region of interest" description="Disordered" evidence="1">
    <location>
        <begin position="26"/>
        <end position="49"/>
    </location>
</feature>
<name>A0A6A6UBX5_9PEZI</name>
<dbReference type="EMBL" id="MU004234">
    <property type="protein sequence ID" value="KAF2669769.1"/>
    <property type="molecule type" value="Genomic_DNA"/>
</dbReference>
<organism evidence="2 3">
    <name type="scientific">Microthyrium microscopicum</name>
    <dbReference type="NCBI Taxonomy" id="703497"/>
    <lineage>
        <taxon>Eukaryota</taxon>
        <taxon>Fungi</taxon>
        <taxon>Dikarya</taxon>
        <taxon>Ascomycota</taxon>
        <taxon>Pezizomycotina</taxon>
        <taxon>Dothideomycetes</taxon>
        <taxon>Dothideomycetes incertae sedis</taxon>
        <taxon>Microthyriales</taxon>
        <taxon>Microthyriaceae</taxon>
        <taxon>Microthyrium</taxon>
    </lineage>
</organism>
<evidence type="ECO:0000313" key="3">
    <source>
        <dbReference type="Proteomes" id="UP000799302"/>
    </source>
</evidence>
<dbReference type="AlphaFoldDB" id="A0A6A6UBX5"/>
<evidence type="ECO:0000313" key="2">
    <source>
        <dbReference type="EMBL" id="KAF2669769.1"/>
    </source>
</evidence>
<proteinExistence type="predicted"/>
<protein>
    <submittedName>
        <fullName evidence="2">Uncharacterized protein</fullName>
    </submittedName>
</protein>
<accession>A0A6A6UBX5</accession>
<reference evidence="2" key="1">
    <citation type="journal article" date="2020" name="Stud. Mycol.">
        <title>101 Dothideomycetes genomes: a test case for predicting lifestyles and emergence of pathogens.</title>
        <authorList>
            <person name="Haridas S."/>
            <person name="Albert R."/>
            <person name="Binder M."/>
            <person name="Bloem J."/>
            <person name="Labutti K."/>
            <person name="Salamov A."/>
            <person name="Andreopoulos B."/>
            <person name="Baker S."/>
            <person name="Barry K."/>
            <person name="Bills G."/>
            <person name="Bluhm B."/>
            <person name="Cannon C."/>
            <person name="Castanera R."/>
            <person name="Culley D."/>
            <person name="Daum C."/>
            <person name="Ezra D."/>
            <person name="Gonzalez J."/>
            <person name="Henrissat B."/>
            <person name="Kuo A."/>
            <person name="Liang C."/>
            <person name="Lipzen A."/>
            <person name="Lutzoni F."/>
            <person name="Magnuson J."/>
            <person name="Mondo S."/>
            <person name="Nolan M."/>
            <person name="Ohm R."/>
            <person name="Pangilinan J."/>
            <person name="Park H.-J."/>
            <person name="Ramirez L."/>
            <person name="Alfaro M."/>
            <person name="Sun H."/>
            <person name="Tritt A."/>
            <person name="Yoshinaga Y."/>
            <person name="Zwiers L.-H."/>
            <person name="Turgeon B."/>
            <person name="Goodwin S."/>
            <person name="Spatafora J."/>
            <person name="Crous P."/>
            <person name="Grigoriev I."/>
        </authorList>
    </citation>
    <scope>NUCLEOTIDE SEQUENCE</scope>
    <source>
        <strain evidence="2">CBS 115976</strain>
    </source>
</reference>
<evidence type="ECO:0000256" key="1">
    <source>
        <dbReference type="SAM" id="MobiDB-lite"/>
    </source>
</evidence>
<gene>
    <name evidence="2" type="ORF">BT63DRAFT_453955</name>
</gene>
<sequence>MAQENLPQTPAPVVSVRKGVVEDMQPAPREPMSMRPQPAQTPVGGLRGGGDRGGACPGRFCFCVPCPIPCDFCII</sequence>
<dbReference type="OrthoDB" id="3502863at2759"/>